<accession>A0A6N3FSD4</accession>
<gene>
    <name evidence="1" type="ORF">ELLFYP34_00549</name>
</gene>
<reference evidence="1" key="1">
    <citation type="submission" date="2019-11" db="EMBL/GenBank/DDBJ databases">
        <authorList>
            <person name="Feng L."/>
        </authorList>
    </citation>
    <scope>NUCLEOTIDE SEQUENCE</scope>
    <source>
        <strain evidence="1">ElimosumLFYP34</strain>
    </source>
</reference>
<proteinExistence type="predicted"/>
<sequence>MSKIVQLLSSAEKINRFEKEYKSNEMLSIVLEEEDEIDKGQITILIEIKDVPYKEIKKIVSAISDMSTKMAYETIPDEIFKRVDQRNME</sequence>
<organism evidence="1">
    <name type="scientific">Eubacterium limosum</name>
    <dbReference type="NCBI Taxonomy" id="1736"/>
    <lineage>
        <taxon>Bacteria</taxon>
        <taxon>Bacillati</taxon>
        <taxon>Bacillota</taxon>
        <taxon>Clostridia</taxon>
        <taxon>Eubacteriales</taxon>
        <taxon>Eubacteriaceae</taxon>
        <taxon>Eubacterium</taxon>
    </lineage>
</organism>
<protein>
    <submittedName>
        <fullName evidence="1">Uncharacterized protein</fullName>
    </submittedName>
</protein>
<dbReference type="AlphaFoldDB" id="A0A6N3FSD4"/>
<evidence type="ECO:0000313" key="1">
    <source>
        <dbReference type="EMBL" id="VYU54746.1"/>
    </source>
</evidence>
<dbReference type="EMBL" id="CACRTR010000012">
    <property type="protein sequence ID" value="VYU54746.1"/>
    <property type="molecule type" value="Genomic_DNA"/>
</dbReference>
<name>A0A6N3FSD4_EUBLI</name>